<comment type="caution">
    <text evidence="8">The sequence shown here is derived from an EMBL/GenBank/DDBJ whole genome shotgun (WGS) entry which is preliminary data.</text>
</comment>
<feature type="domain" description="RNA polymerase sigma factor 70 region 4 type 2" evidence="7">
    <location>
        <begin position="118"/>
        <end position="169"/>
    </location>
</feature>
<dbReference type="SUPFAM" id="SSF88946">
    <property type="entry name" value="Sigma2 domain of RNA polymerase sigma factors"/>
    <property type="match status" value="1"/>
</dbReference>
<keyword evidence="4" id="KW-0804">Transcription</keyword>
<dbReference type="InterPro" id="IPR013249">
    <property type="entry name" value="RNA_pol_sigma70_r4_t2"/>
</dbReference>
<dbReference type="InterPro" id="IPR013324">
    <property type="entry name" value="RNA_pol_sigma_r3/r4-like"/>
</dbReference>
<evidence type="ECO:0000256" key="1">
    <source>
        <dbReference type="ARBA" id="ARBA00010641"/>
    </source>
</evidence>
<dbReference type="EMBL" id="SMLD01000007">
    <property type="protein sequence ID" value="TDE58919.1"/>
    <property type="molecule type" value="Genomic_DNA"/>
</dbReference>
<dbReference type="Gene3D" id="1.10.1740.10">
    <property type="match status" value="1"/>
</dbReference>
<evidence type="ECO:0000256" key="3">
    <source>
        <dbReference type="ARBA" id="ARBA00023082"/>
    </source>
</evidence>
<evidence type="ECO:0000256" key="4">
    <source>
        <dbReference type="ARBA" id="ARBA00023163"/>
    </source>
</evidence>
<dbReference type="Gene3D" id="1.10.10.10">
    <property type="entry name" value="Winged helix-like DNA-binding domain superfamily/Winged helix DNA-binding domain"/>
    <property type="match status" value="1"/>
</dbReference>
<protein>
    <submittedName>
        <fullName evidence="8">Sigma-70 family RNA polymerase sigma factor</fullName>
    </submittedName>
</protein>
<dbReference type="Pfam" id="PF08281">
    <property type="entry name" value="Sigma70_r4_2"/>
    <property type="match status" value="1"/>
</dbReference>
<dbReference type="GO" id="GO:0006352">
    <property type="term" value="P:DNA-templated transcription initiation"/>
    <property type="evidence" value="ECO:0007669"/>
    <property type="project" value="InterPro"/>
</dbReference>
<organism evidence="8 9">
    <name type="scientific">Nonomuraea mesophila</name>
    <dbReference type="NCBI Taxonomy" id="2530382"/>
    <lineage>
        <taxon>Bacteria</taxon>
        <taxon>Bacillati</taxon>
        <taxon>Actinomycetota</taxon>
        <taxon>Actinomycetes</taxon>
        <taxon>Streptosporangiales</taxon>
        <taxon>Streptosporangiaceae</taxon>
        <taxon>Nonomuraea</taxon>
    </lineage>
</organism>
<feature type="compositionally biased region" description="Polar residues" evidence="5">
    <location>
        <begin position="293"/>
        <end position="303"/>
    </location>
</feature>
<evidence type="ECO:0000256" key="2">
    <source>
        <dbReference type="ARBA" id="ARBA00023015"/>
    </source>
</evidence>
<dbReference type="InterPro" id="IPR036388">
    <property type="entry name" value="WH-like_DNA-bd_sf"/>
</dbReference>
<evidence type="ECO:0000313" key="8">
    <source>
        <dbReference type="EMBL" id="TDE58919.1"/>
    </source>
</evidence>
<dbReference type="GO" id="GO:0016987">
    <property type="term" value="F:sigma factor activity"/>
    <property type="evidence" value="ECO:0007669"/>
    <property type="project" value="UniProtKB-KW"/>
</dbReference>
<dbReference type="InterPro" id="IPR007627">
    <property type="entry name" value="RNA_pol_sigma70_r2"/>
</dbReference>
<dbReference type="InterPro" id="IPR014284">
    <property type="entry name" value="RNA_pol_sigma-70_dom"/>
</dbReference>
<keyword evidence="2" id="KW-0805">Transcription regulation</keyword>
<keyword evidence="9" id="KW-1185">Reference proteome</keyword>
<dbReference type="SUPFAM" id="SSF88659">
    <property type="entry name" value="Sigma3 and sigma4 domains of RNA polymerase sigma factors"/>
    <property type="match status" value="1"/>
</dbReference>
<gene>
    <name evidence="8" type="ORF">E1295_04715</name>
</gene>
<dbReference type="AlphaFoldDB" id="A0A4R5FW17"/>
<feature type="domain" description="RNA polymerase sigma-70 region 2" evidence="6">
    <location>
        <begin position="21"/>
        <end position="84"/>
    </location>
</feature>
<dbReference type="PANTHER" id="PTHR30173:SF36">
    <property type="entry name" value="ECF RNA POLYMERASE SIGMA FACTOR SIGJ"/>
    <property type="match status" value="1"/>
</dbReference>
<evidence type="ECO:0000313" key="9">
    <source>
        <dbReference type="Proteomes" id="UP000295136"/>
    </source>
</evidence>
<dbReference type="Pfam" id="PF04542">
    <property type="entry name" value="Sigma70_r2"/>
    <property type="match status" value="1"/>
</dbReference>
<evidence type="ECO:0000259" key="6">
    <source>
        <dbReference type="Pfam" id="PF04542"/>
    </source>
</evidence>
<evidence type="ECO:0000256" key="5">
    <source>
        <dbReference type="SAM" id="MobiDB-lite"/>
    </source>
</evidence>
<keyword evidence="3" id="KW-0731">Sigma factor</keyword>
<accession>A0A4R5FW17</accession>
<evidence type="ECO:0000259" key="7">
    <source>
        <dbReference type="Pfam" id="PF08281"/>
    </source>
</evidence>
<dbReference type="Proteomes" id="UP000295136">
    <property type="component" value="Unassembled WGS sequence"/>
</dbReference>
<sequence length="303" mass="33084">MQSNNDLVANPGGLPEAERAFQAVRGRLFGIAYRMLGSVYEADDLLQEVWIRWQTSERRTVRNAEAFLATTTTRLAINVLRSARARRETCAGPWLPEPADTGADPALGAERAEALEIAVLMLLERLTPSERASYLLREAFEHSYEQIAELIGHTPASVRQLVSRARKHLAVTRRASVAVLDQRRLLTAFVAAARSGETAQLEAILAEDVVSRSGDGDAVRLAKARDAGRHRGARADLRRHRPGGMDGEPVETRRRTVQIRTAGAGSRRSRKGGVTGPAVSTCGQRWPAPASRCSRTPITPTSP</sequence>
<name>A0A4R5FW17_9ACTN</name>
<dbReference type="InterPro" id="IPR013325">
    <property type="entry name" value="RNA_pol_sigma_r2"/>
</dbReference>
<reference evidence="8 9" key="1">
    <citation type="submission" date="2019-03" db="EMBL/GenBank/DDBJ databases">
        <title>Draft genome sequences of novel Actinobacteria.</title>
        <authorList>
            <person name="Sahin N."/>
            <person name="Ay H."/>
            <person name="Saygin H."/>
        </authorList>
    </citation>
    <scope>NUCLEOTIDE SEQUENCE [LARGE SCALE GENOMIC DNA]</scope>
    <source>
        <strain evidence="8 9">6K102</strain>
    </source>
</reference>
<dbReference type="GO" id="GO:0003677">
    <property type="term" value="F:DNA binding"/>
    <property type="evidence" value="ECO:0007669"/>
    <property type="project" value="InterPro"/>
</dbReference>
<feature type="compositionally biased region" description="Basic and acidic residues" evidence="5">
    <location>
        <begin position="224"/>
        <end position="236"/>
    </location>
</feature>
<dbReference type="PANTHER" id="PTHR30173">
    <property type="entry name" value="SIGMA 19 FACTOR"/>
    <property type="match status" value="1"/>
</dbReference>
<proteinExistence type="inferred from homology"/>
<feature type="region of interest" description="Disordered" evidence="5">
    <location>
        <begin position="224"/>
        <end position="303"/>
    </location>
</feature>
<dbReference type="NCBIfam" id="TIGR02937">
    <property type="entry name" value="sigma70-ECF"/>
    <property type="match status" value="1"/>
</dbReference>
<dbReference type="CDD" id="cd06171">
    <property type="entry name" value="Sigma70_r4"/>
    <property type="match status" value="1"/>
</dbReference>
<comment type="similarity">
    <text evidence="1">Belongs to the sigma-70 factor family. ECF subfamily.</text>
</comment>
<dbReference type="InterPro" id="IPR052704">
    <property type="entry name" value="ECF_Sigma-70_Domain"/>
</dbReference>